<dbReference type="Proteomes" id="UP000184203">
    <property type="component" value="Unassembled WGS sequence"/>
</dbReference>
<keyword evidence="2" id="KW-1185">Reference proteome</keyword>
<dbReference type="AlphaFoldDB" id="A0A1M6R4W0"/>
<sequence length="130" mass="14528">MYIGTEPESATCDRHGEMEQQAPVVTFDGHVHALTKPVSVRNCPECCLEIARESGGPTGSEQDAFEACWRQLVDAEWRNGLQRLFVDLGRGAVEEETIYLHEKLDDDEIPDYLRESADWTIQTAGSSNAE</sequence>
<dbReference type="EMBL" id="FRAN01000001">
    <property type="protein sequence ID" value="SHK27521.1"/>
    <property type="molecule type" value="Genomic_DNA"/>
</dbReference>
<evidence type="ECO:0000313" key="2">
    <source>
        <dbReference type="Proteomes" id="UP000184203"/>
    </source>
</evidence>
<organism evidence="1 2">
    <name type="scientific">Haladaptatus paucihalophilus DX253</name>
    <dbReference type="NCBI Taxonomy" id="797209"/>
    <lineage>
        <taxon>Archaea</taxon>
        <taxon>Methanobacteriati</taxon>
        <taxon>Methanobacteriota</taxon>
        <taxon>Stenosarchaea group</taxon>
        <taxon>Halobacteria</taxon>
        <taxon>Halobacteriales</taxon>
        <taxon>Haladaptataceae</taxon>
        <taxon>Haladaptatus</taxon>
    </lineage>
</organism>
<accession>A0A1M6R4W0</accession>
<name>A0A1M6R4W0_HALPU</name>
<reference evidence="2" key="1">
    <citation type="submission" date="2016-11" db="EMBL/GenBank/DDBJ databases">
        <authorList>
            <person name="Varghese N."/>
            <person name="Submissions S."/>
        </authorList>
    </citation>
    <scope>NUCLEOTIDE SEQUENCE [LARGE SCALE GENOMIC DNA]</scope>
    <source>
        <strain evidence="2">DX253</strain>
    </source>
</reference>
<evidence type="ECO:0000313" key="1">
    <source>
        <dbReference type="EMBL" id="SHK27521.1"/>
    </source>
</evidence>
<proteinExistence type="predicted"/>
<gene>
    <name evidence="1" type="ORF">SAMN05444342_1174</name>
</gene>
<protein>
    <submittedName>
        <fullName evidence="1">Uncharacterized protein</fullName>
    </submittedName>
</protein>